<keyword evidence="11" id="KW-0472">Membrane</keyword>
<keyword evidence="9" id="KW-0732">Signal</keyword>
<evidence type="ECO:0000313" key="13">
    <source>
        <dbReference type="EMBL" id="KAG2497147.1"/>
    </source>
</evidence>
<keyword evidence="5 9" id="KW-0479">Metal-binding</keyword>
<gene>
    <name evidence="13" type="ORF">HYH03_004738</name>
</gene>
<sequence>MIYQLGLLLATLAGSTACIFKYGSNPEGLEHSGYITAPWGYGMGGLDWEGVDKANLPWDCKSGTRQSPIHLHPERAYAPVPEAARSLFDVGVVTSNGSNVQVINNGHTIQLEWADPAWAPNLTVALPNHRMGPLTRAVEELGSGAGFTRVQVTPVQFHIHTHSEHFLAGAMFPAEIHIVCRVMPDQLPGCGSKGCFTVVGVMLAIDPDDTTDNPFLAQFWSIMPLQERTVAYLPPGVRLNLSDLLPANRSYFTYAGSLTTPPCTEGILWHLMMEPLRISYAQYEKFILATGDNNCSVSYPANATAPPARVEALPADAHRRHLHHHDGDHGHSRHLHGHDHDHGHHHNHDHDHDHGHDEGHQDLGDADLSHGGHGGGDLADPLSGSSQARRLQSDDTSTNEYGSGSNTGLSSAKYTCTKQGVGNNFRLIQPTYNRAIYAAVWPAPPPTPLTPSSSSSAALASTPTSSPSPQAMWKAAEADQPAAEAGAIFGAIIGSILGAALVALVAVVGYRHLKKKGVLRWPTVGGGLPWAGPAGPGVAVMGLGPGGVPGAGHRMSVEEERQYMLAPGRQGTTSLDGTDRRV</sequence>
<keyword evidence="14" id="KW-1185">Reference proteome</keyword>
<feature type="transmembrane region" description="Helical" evidence="11">
    <location>
        <begin position="487"/>
        <end position="510"/>
    </location>
</feature>
<comment type="function">
    <text evidence="2 9">Reversible hydration of carbon dioxide.</text>
</comment>
<reference evidence="13" key="1">
    <citation type="journal article" date="2020" name="bioRxiv">
        <title>Comparative genomics of Chlamydomonas.</title>
        <authorList>
            <person name="Craig R.J."/>
            <person name="Hasan A.R."/>
            <person name="Ness R.W."/>
            <person name="Keightley P.D."/>
        </authorList>
    </citation>
    <scope>NUCLEOTIDE SEQUENCE</scope>
    <source>
        <strain evidence="13">CCAP 11/70</strain>
    </source>
</reference>
<keyword evidence="7 9" id="KW-0456">Lyase</keyword>
<dbReference type="EC" id="4.2.1.1" evidence="4 9"/>
<dbReference type="InterPro" id="IPR023561">
    <property type="entry name" value="Carbonic_anhydrase_a-class"/>
</dbReference>
<evidence type="ECO:0000256" key="8">
    <source>
        <dbReference type="ARBA" id="ARBA00048348"/>
    </source>
</evidence>
<dbReference type="InterPro" id="IPR018338">
    <property type="entry name" value="Carbonic_anhydrase_a-class_CS"/>
</dbReference>
<dbReference type="SUPFAM" id="SSF51069">
    <property type="entry name" value="Carbonic anhydrase"/>
    <property type="match status" value="1"/>
</dbReference>
<dbReference type="InterPro" id="IPR036398">
    <property type="entry name" value="CA_dom_sf"/>
</dbReference>
<feature type="region of interest" description="Disordered" evidence="10">
    <location>
        <begin position="447"/>
        <end position="477"/>
    </location>
</feature>
<evidence type="ECO:0000256" key="11">
    <source>
        <dbReference type="SAM" id="Phobius"/>
    </source>
</evidence>
<feature type="compositionally biased region" description="Low complexity" evidence="10">
    <location>
        <begin position="450"/>
        <end position="469"/>
    </location>
</feature>
<dbReference type="Pfam" id="PF00194">
    <property type="entry name" value="Carb_anhydrase"/>
    <property type="match status" value="1"/>
</dbReference>
<feature type="signal peptide" evidence="9">
    <location>
        <begin position="1"/>
        <end position="17"/>
    </location>
</feature>
<evidence type="ECO:0000256" key="3">
    <source>
        <dbReference type="ARBA" id="ARBA00010718"/>
    </source>
</evidence>
<dbReference type="PANTHER" id="PTHR18952:SF265">
    <property type="entry name" value="CARBONIC ANHYDRASE"/>
    <property type="match status" value="1"/>
</dbReference>
<evidence type="ECO:0000256" key="10">
    <source>
        <dbReference type="SAM" id="MobiDB-lite"/>
    </source>
</evidence>
<dbReference type="CDD" id="cd03124">
    <property type="entry name" value="alpha_CA_prokaryotic_like"/>
    <property type="match status" value="1"/>
</dbReference>
<keyword evidence="11" id="KW-0812">Transmembrane</keyword>
<name>A0A835Y6C1_9CHLO</name>
<dbReference type="OrthoDB" id="545904at2759"/>
<dbReference type="GO" id="GO:0008270">
    <property type="term" value="F:zinc ion binding"/>
    <property type="evidence" value="ECO:0007669"/>
    <property type="project" value="UniProtKB-UniRule"/>
</dbReference>
<organism evidence="13 14">
    <name type="scientific">Edaphochlamys debaryana</name>
    <dbReference type="NCBI Taxonomy" id="47281"/>
    <lineage>
        <taxon>Eukaryota</taxon>
        <taxon>Viridiplantae</taxon>
        <taxon>Chlorophyta</taxon>
        <taxon>core chlorophytes</taxon>
        <taxon>Chlorophyceae</taxon>
        <taxon>CS clade</taxon>
        <taxon>Chlamydomonadales</taxon>
        <taxon>Chlamydomonadales incertae sedis</taxon>
        <taxon>Edaphochlamys</taxon>
    </lineage>
</organism>
<feature type="compositionally biased region" description="Basic and acidic residues" evidence="10">
    <location>
        <begin position="338"/>
        <end position="370"/>
    </location>
</feature>
<evidence type="ECO:0000313" key="14">
    <source>
        <dbReference type="Proteomes" id="UP000612055"/>
    </source>
</evidence>
<proteinExistence type="inferred from homology"/>
<dbReference type="EMBL" id="JAEHOE010000015">
    <property type="protein sequence ID" value="KAG2497147.1"/>
    <property type="molecule type" value="Genomic_DNA"/>
</dbReference>
<comment type="cofactor">
    <cofactor evidence="1 9">
        <name>Zn(2+)</name>
        <dbReference type="ChEBI" id="CHEBI:29105"/>
    </cofactor>
</comment>
<accession>A0A835Y6C1</accession>
<keyword evidence="11" id="KW-1133">Transmembrane helix</keyword>
<evidence type="ECO:0000256" key="1">
    <source>
        <dbReference type="ARBA" id="ARBA00001947"/>
    </source>
</evidence>
<keyword evidence="6 9" id="KW-0862">Zinc</keyword>
<dbReference type="Gene3D" id="3.10.200.10">
    <property type="entry name" value="Alpha carbonic anhydrase"/>
    <property type="match status" value="1"/>
</dbReference>
<comment type="catalytic activity">
    <reaction evidence="8 9">
        <text>hydrogencarbonate + H(+) = CO2 + H2O</text>
        <dbReference type="Rhea" id="RHEA:10748"/>
        <dbReference type="ChEBI" id="CHEBI:15377"/>
        <dbReference type="ChEBI" id="CHEBI:15378"/>
        <dbReference type="ChEBI" id="CHEBI:16526"/>
        <dbReference type="ChEBI" id="CHEBI:17544"/>
        <dbReference type="EC" id="4.2.1.1"/>
    </reaction>
</comment>
<dbReference type="Proteomes" id="UP000612055">
    <property type="component" value="Unassembled WGS sequence"/>
</dbReference>
<evidence type="ECO:0000259" key="12">
    <source>
        <dbReference type="PROSITE" id="PS51144"/>
    </source>
</evidence>
<dbReference type="InterPro" id="IPR041891">
    <property type="entry name" value="Alpha_CA_prokaryot-like"/>
</dbReference>
<feature type="chain" id="PRO_5033106209" description="Carbonic anhydrase" evidence="9">
    <location>
        <begin position="18"/>
        <end position="582"/>
    </location>
</feature>
<feature type="compositionally biased region" description="Polar residues" evidence="10">
    <location>
        <begin position="383"/>
        <end position="412"/>
    </location>
</feature>
<feature type="domain" description="Alpha-carbonic anhydrase" evidence="12">
    <location>
        <begin position="37"/>
        <end position="326"/>
    </location>
</feature>
<protein>
    <recommendedName>
        <fullName evidence="4 9">Carbonic anhydrase</fullName>
        <ecNumber evidence="4 9">4.2.1.1</ecNumber>
    </recommendedName>
</protein>
<dbReference type="PANTHER" id="PTHR18952">
    <property type="entry name" value="CARBONIC ANHYDRASE"/>
    <property type="match status" value="1"/>
</dbReference>
<dbReference type="PROSITE" id="PS00162">
    <property type="entry name" value="ALPHA_CA_1"/>
    <property type="match status" value="1"/>
</dbReference>
<feature type="region of interest" description="Disordered" evidence="10">
    <location>
        <begin position="321"/>
        <end position="412"/>
    </location>
</feature>
<evidence type="ECO:0000256" key="2">
    <source>
        <dbReference type="ARBA" id="ARBA00002904"/>
    </source>
</evidence>
<dbReference type="GO" id="GO:0004089">
    <property type="term" value="F:carbonate dehydratase activity"/>
    <property type="evidence" value="ECO:0007669"/>
    <property type="project" value="UniProtKB-UniRule"/>
</dbReference>
<evidence type="ECO:0000256" key="9">
    <source>
        <dbReference type="RuleBase" id="RU367011"/>
    </source>
</evidence>
<comment type="similarity">
    <text evidence="3 9">Belongs to the alpha-carbonic anhydrase family.</text>
</comment>
<dbReference type="PROSITE" id="PS51144">
    <property type="entry name" value="ALPHA_CA_2"/>
    <property type="match status" value="1"/>
</dbReference>
<dbReference type="SMART" id="SM01057">
    <property type="entry name" value="Carb_anhydrase"/>
    <property type="match status" value="1"/>
</dbReference>
<dbReference type="AlphaFoldDB" id="A0A835Y6C1"/>
<evidence type="ECO:0000256" key="5">
    <source>
        <dbReference type="ARBA" id="ARBA00022723"/>
    </source>
</evidence>
<comment type="caution">
    <text evidence="13">The sequence shown here is derived from an EMBL/GenBank/DDBJ whole genome shotgun (WGS) entry which is preliminary data.</text>
</comment>
<dbReference type="InterPro" id="IPR001148">
    <property type="entry name" value="CA_dom"/>
</dbReference>
<evidence type="ECO:0000256" key="4">
    <source>
        <dbReference type="ARBA" id="ARBA00012925"/>
    </source>
</evidence>
<evidence type="ECO:0000256" key="6">
    <source>
        <dbReference type="ARBA" id="ARBA00022833"/>
    </source>
</evidence>
<evidence type="ECO:0000256" key="7">
    <source>
        <dbReference type="ARBA" id="ARBA00023239"/>
    </source>
</evidence>